<dbReference type="CDD" id="cd14014">
    <property type="entry name" value="STKc_PknB_like"/>
    <property type="match status" value="1"/>
</dbReference>
<evidence type="ECO:0000256" key="4">
    <source>
        <dbReference type="ARBA" id="ARBA00022741"/>
    </source>
</evidence>
<keyword evidence="3" id="KW-0732">Signal</keyword>
<dbReference type="PROSITE" id="PS00107">
    <property type="entry name" value="PROTEIN_KINASE_ATP"/>
    <property type="match status" value="1"/>
</dbReference>
<feature type="compositionally biased region" description="Pro residues" evidence="7">
    <location>
        <begin position="331"/>
        <end position="354"/>
    </location>
</feature>
<accession>A0A7W8QI02</accession>
<name>A0A7W8QI02_9ACTN</name>
<dbReference type="Gene3D" id="3.40.190.10">
    <property type="entry name" value="Periplasmic binding protein-like II"/>
    <property type="match status" value="2"/>
</dbReference>
<organism evidence="9 10">
    <name type="scientific">Nocardiopsis composta</name>
    <dbReference type="NCBI Taxonomy" id="157465"/>
    <lineage>
        <taxon>Bacteria</taxon>
        <taxon>Bacillati</taxon>
        <taxon>Actinomycetota</taxon>
        <taxon>Actinomycetes</taxon>
        <taxon>Streptosporangiales</taxon>
        <taxon>Nocardiopsidaceae</taxon>
        <taxon>Nocardiopsis</taxon>
    </lineage>
</organism>
<dbReference type="InterPro" id="IPR008271">
    <property type="entry name" value="Ser/Thr_kinase_AS"/>
</dbReference>
<feature type="region of interest" description="Disordered" evidence="7">
    <location>
        <begin position="652"/>
        <end position="676"/>
    </location>
</feature>
<evidence type="ECO:0000256" key="7">
    <source>
        <dbReference type="SAM" id="MobiDB-lite"/>
    </source>
</evidence>
<keyword evidence="5 6" id="KW-0067">ATP-binding</keyword>
<feature type="compositionally biased region" description="Low complexity" evidence="7">
    <location>
        <begin position="310"/>
        <end position="330"/>
    </location>
</feature>
<evidence type="ECO:0000256" key="5">
    <source>
        <dbReference type="ARBA" id="ARBA00022840"/>
    </source>
</evidence>
<dbReference type="SUPFAM" id="SSF56112">
    <property type="entry name" value="Protein kinase-like (PK-like)"/>
    <property type="match status" value="1"/>
</dbReference>
<feature type="domain" description="Protein kinase" evidence="8">
    <location>
        <begin position="21"/>
        <end position="270"/>
    </location>
</feature>
<keyword evidence="4 6" id="KW-0547">Nucleotide-binding</keyword>
<evidence type="ECO:0000256" key="1">
    <source>
        <dbReference type="ARBA" id="ARBA00008520"/>
    </source>
</evidence>
<dbReference type="Proteomes" id="UP000572635">
    <property type="component" value="Unassembled WGS sequence"/>
</dbReference>
<dbReference type="PROSITE" id="PS00108">
    <property type="entry name" value="PROTEIN_KINASE_ST"/>
    <property type="match status" value="1"/>
</dbReference>
<feature type="region of interest" description="Disordered" evidence="7">
    <location>
        <begin position="294"/>
        <end position="358"/>
    </location>
</feature>
<dbReference type="GO" id="GO:0042956">
    <property type="term" value="P:maltodextrin transmembrane transport"/>
    <property type="evidence" value="ECO:0007669"/>
    <property type="project" value="TreeGrafter"/>
</dbReference>
<evidence type="ECO:0000256" key="3">
    <source>
        <dbReference type="ARBA" id="ARBA00022729"/>
    </source>
</evidence>
<dbReference type="GO" id="GO:0055052">
    <property type="term" value="C:ATP-binding cassette (ABC) transporter complex, substrate-binding subunit-containing"/>
    <property type="evidence" value="ECO:0007669"/>
    <property type="project" value="TreeGrafter"/>
</dbReference>
<feature type="compositionally biased region" description="Pro residues" evidence="7">
    <location>
        <begin position="296"/>
        <end position="306"/>
    </location>
</feature>
<keyword evidence="2" id="KW-0813">Transport</keyword>
<dbReference type="InterPro" id="IPR017441">
    <property type="entry name" value="Protein_kinase_ATP_BS"/>
</dbReference>
<evidence type="ECO:0000256" key="6">
    <source>
        <dbReference type="PROSITE-ProRule" id="PRU10141"/>
    </source>
</evidence>
<dbReference type="GO" id="GO:0004672">
    <property type="term" value="F:protein kinase activity"/>
    <property type="evidence" value="ECO:0007669"/>
    <property type="project" value="InterPro"/>
</dbReference>
<dbReference type="Pfam" id="PF00069">
    <property type="entry name" value="Pkinase"/>
    <property type="match status" value="1"/>
</dbReference>
<sequence length="796" mass="81876">MQPPPPLPDLKPEDPRRIGPFRVLGRLGAGGMGVVYGATGPDGGWAAVKVIRADLGDEARFRERFAREIRLMGRVRARCAAPLVAAGPEDVPPWYATAYVPGPTLSRRIMDQGPMPPARARALAVAMAEAIAGVHAAGIVHRDLKPANVILAPDGPKVIDFGIARAVDETQLTMTGELFGSPGWMSPERYRGHSGPEDDVFAWGALVAYAATGEPPFGRGGAETMMYRVLNEEPRLDALPAELAGPVARALSKDPAERPAPGELIRTVAAAGPGGVTGDDGDTIVATVLARDWPAPAAPPQDPGGPAPGGAPVMRPAAPAPPARQAGRPTGPTPPGGPRPPAPPSGPPSAPPPAAKRRNGRTALVAFAGGVAVALAASVGAWAVLRSSGGGPGGPQGGEAPDSLSVWVLESSAPNAAEAAGLVFRGVEGRFQQEHPGIAVDVEYIPYGQASERLSAATAAGQGPDVVEVPVDETASRAADGALLGLDAYTSGWEEGGRLHQGAVEAARYEGEQYGVPWHLTGASLVYRSDWLEEIGAEPPRTWDELVEVASAIEEEYDVPGFAAPTDATFAVSGFVRAAGGEIAAREDGRWQGRLSSAESSRAVEFYAGLTGEEVSPERYLGAHEIDPLTDLGAGRLGMAVSGPWARAVMEQQGGSSEALENLGAAPLPGPDGPAASPAAGSVLAVPADSPHPEYAFDLITVLADEVLGPRYAEAVEGFPAYPALLDDSAGLDDPLRAAAAERLPDAFFPPAAPGWPAARDEKVLSEAVRAVAEGADPAEALEKADGDLTDLLNPS</sequence>
<dbReference type="Gene3D" id="3.30.200.20">
    <property type="entry name" value="Phosphorylase Kinase, domain 1"/>
    <property type="match status" value="1"/>
</dbReference>
<comment type="caution">
    <text evidence="9">The sequence shown here is derived from an EMBL/GenBank/DDBJ whole genome shotgun (WGS) entry which is preliminary data.</text>
</comment>
<dbReference type="Pfam" id="PF01547">
    <property type="entry name" value="SBP_bac_1"/>
    <property type="match status" value="1"/>
</dbReference>
<evidence type="ECO:0000259" key="8">
    <source>
        <dbReference type="PROSITE" id="PS50011"/>
    </source>
</evidence>
<feature type="binding site" evidence="6">
    <location>
        <position position="49"/>
    </location>
    <ligand>
        <name>ATP</name>
        <dbReference type="ChEBI" id="CHEBI:30616"/>
    </ligand>
</feature>
<dbReference type="InterPro" id="IPR006059">
    <property type="entry name" value="SBP"/>
</dbReference>
<dbReference type="GO" id="GO:0005524">
    <property type="term" value="F:ATP binding"/>
    <property type="evidence" value="ECO:0007669"/>
    <property type="project" value="UniProtKB-UniRule"/>
</dbReference>
<comment type="similarity">
    <text evidence="1">Belongs to the bacterial solute-binding protein 1 family.</text>
</comment>
<dbReference type="AlphaFoldDB" id="A0A7W8QI02"/>
<evidence type="ECO:0000256" key="2">
    <source>
        <dbReference type="ARBA" id="ARBA00022448"/>
    </source>
</evidence>
<dbReference type="PANTHER" id="PTHR30061:SF50">
    <property type="entry name" value="MALTOSE_MALTODEXTRIN-BINDING PERIPLASMIC PROTEIN"/>
    <property type="match status" value="1"/>
</dbReference>
<evidence type="ECO:0000313" key="10">
    <source>
        <dbReference type="Proteomes" id="UP000572635"/>
    </source>
</evidence>
<keyword evidence="10" id="KW-1185">Reference proteome</keyword>
<dbReference type="Gene3D" id="1.10.510.10">
    <property type="entry name" value="Transferase(Phosphotransferase) domain 1"/>
    <property type="match status" value="1"/>
</dbReference>
<protein>
    <submittedName>
        <fullName evidence="9">ABC-type glycerol-3-phosphate transport system substrate-binding protein</fullName>
    </submittedName>
</protein>
<proteinExistence type="inferred from homology"/>
<dbReference type="EMBL" id="JACHDB010000001">
    <property type="protein sequence ID" value="MBB5430832.1"/>
    <property type="molecule type" value="Genomic_DNA"/>
</dbReference>
<dbReference type="PROSITE" id="PS50011">
    <property type="entry name" value="PROTEIN_KINASE_DOM"/>
    <property type="match status" value="1"/>
</dbReference>
<dbReference type="SMART" id="SM00220">
    <property type="entry name" value="S_TKc"/>
    <property type="match status" value="1"/>
</dbReference>
<evidence type="ECO:0000313" key="9">
    <source>
        <dbReference type="EMBL" id="MBB5430832.1"/>
    </source>
</evidence>
<dbReference type="GO" id="GO:1901982">
    <property type="term" value="F:maltose binding"/>
    <property type="evidence" value="ECO:0007669"/>
    <property type="project" value="TreeGrafter"/>
</dbReference>
<dbReference type="RefSeq" id="WP_184389004.1">
    <property type="nucleotide sequence ID" value="NZ_JACHDB010000001.1"/>
</dbReference>
<dbReference type="InterPro" id="IPR011009">
    <property type="entry name" value="Kinase-like_dom_sf"/>
</dbReference>
<dbReference type="InterPro" id="IPR000719">
    <property type="entry name" value="Prot_kinase_dom"/>
</dbReference>
<dbReference type="GO" id="GO:0015768">
    <property type="term" value="P:maltose transport"/>
    <property type="evidence" value="ECO:0007669"/>
    <property type="project" value="TreeGrafter"/>
</dbReference>
<dbReference type="PANTHER" id="PTHR30061">
    <property type="entry name" value="MALTOSE-BINDING PERIPLASMIC PROTEIN"/>
    <property type="match status" value="1"/>
</dbReference>
<gene>
    <name evidence="9" type="ORF">HDA36_000916</name>
</gene>
<dbReference type="SUPFAM" id="SSF53850">
    <property type="entry name" value="Periplasmic binding protein-like II"/>
    <property type="match status" value="1"/>
</dbReference>
<reference evidence="9 10" key="1">
    <citation type="submission" date="2020-08" db="EMBL/GenBank/DDBJ databases">
        <title>Sequencing the genomes of 1000 actinobacteria strains.</title>
        <authorList>
            <person name="Klenk H.-P."/>
        </authorList>
    </citation>
    <scope>NUCLEOTIDE SEQUENCE [LARGE SCALE GENOMIC DNA]</scope>
    <source>
        <strain evidence="9 10">DSM 44551</strain>
    </source>
</reference>